<keyword evidence="6" id="KW-0051">Antiviral defense</keyword>
<feature type="transmembrane region" description="Helical" evidence="8">
    <location>
        <begin position="156"/>
        <end position="175"/>
    </location>
</feature>
<name>A0A8I0RTJ9_VIBAN</name>
<evidence type="ECO:0000313" key="12">
    <source>
        <dbReference type="Proteomes" id="UP000726136"/>
    </source>
</evidence>
<evidence type="ECO:0000313" key="13">
    <source>
        <dbReference type="Proteomes" id="UP000786185"/>
    </source>
</evidence>
<comment type="caution">
    <text evidence="11">The sequence shown here is derived from an EMBL/GenBank/DDBJ whole genome shotgun (WGS) entry which is preliminary data.</text>
</comment>
<evidence type="ECO:0000256" key="2">
    <source>
        <dbReference type="ARBA" id="ARBA00022475"/>
    </source>
</evidence>
<evidence type="ECO:0000313" key="11">
    <source>
        <dbReference type="EMBL" id="MBF4437255.1"/>
    </source>
</evidence>
<keyword evidence="12" id="KW-1185">Reference proteome</keyword>
<keyword evidence="4" id="KW-0547">Nucleotide-binding</keyword>
<gene>
    <name evidence="10" type="ORF">EAY46_21215</name>
    <name evidence="11" type="ORF">ERJ77_22780</name>
</gene>
<dbReference type="InterPro" id="IPR043760">
    <property type="entry name" value="PycTM_dom"/>
</dbReference>
<evidence type="ECO:0000256" key="4">
    <source>
        <dbReference type="ARBA" id="ARBA00022741"/>
    </source>
</evidence>
<dbReference type="EMBL" id="RDPI01000189">
    <property type="protein sequence ID" value="MBF4375526.1"/>
    <property type="molecule type" value="Genomic_DNA"/>
</dbReference>
<sequence>MVDKTQILFESLRRTDSYTLAADQKASFCLAAAVTFLGIYSTLFYSVITDDNAVISATLTIAILGLVLLPWIVFFYTIKTIFSPNLKPSEKESIISFASIASNTPSLEQFKLYYESININNDMFVKNLNEDILENHWICSEICFNKMKNFKKSLHWLWVALSISLIGLATMVYFIEHHEFTKFLSICK</sequence>
<dbReference type="EMBL" id="SCLC01000781">
    <property type="protein sequence ID" value="MBF4437255.1"/>
    <property type="molecule type" value="Genomic_DNA"/>
</dbReference>
<keyword evidence="3 8" id="KW-0812">Transmembrane</keyword>
<dbReference type="Proteomes" id="UP000726136">
    <property type="component" value="Unassembled WGS sequence"/>
</dbReference>
<feature type="transmembrane region" description="Helical" evidence="8">
    <location>
        <begin position="54"/>
        <end position="78"/>
    </location>
</feature>
<dbReference type="AlphaFoldDB" id="A0A8I0RTJ9"/>
<organism evidence="11 13">
    <name type="scientific">Vibrio anguillarum</name>
    <name type="common">Listonella anguillarum</name>
    <dbReference type="NCBI Taxonomy" id="55601"/>
    <lineage>
        <taxon>Bacteria</taxon>
        <taxon>Pseudomonadati</taxon>
        <taxon>Pseudomonadota</taxon>
        <taxon>Gammaproteobacteria</taxon>
        <taxon>Vibrionales</taxon>
        <taxon>Vibrionaceae</taxon>
        <taxon>Vibrio</taxon>
    </lineage>
</organism>
<dbReference type="Proteomes" id="UP000786185">
    <property type="component" value="Unassembled WGS sequence"/>
</dbReference>
<comment type="subcellular location">
    <subcellularLocation>
        <location evidence="1">Cell membrane</location>
    </subcellularLocation>
</comment>
<keyword evidence="7 8" id="KW-0472">Membrane</keyword>
<proteinExistence type="predicted"/>
<evidence type="ECO:0000256" key="1">
    <source>
        <dbReference type="ARBA" id="ARBA00004236"/>
    </source>
</evidence>
<evidence type="ECO:0000256" key="7">
    <source>
        <dbReference type="ARBA" id="ARBA00023136"/>
    </source>
</evidence>
<dbReference type="Pfam" id="PF18967">
    <property type="entry name" value="PycTM"/>
    <property type="match status" value="1"/>
</dbReference>
<evidence type="ECO:0000256" key="3">
    <source>
        <dbReference type="ARBA" id="ARBA00022692"/>
    </source>
</evidence>
<dbReference type="RefSeq" id="WP_115339421.1">
    <property type="nucleotide sequence ID" value="NZ_JAEOBB010000081.1"/>
</dbReference>
<evidence type="ECO:0000256" key="6">
    <source>
        <dbReference type="ARBA" id="ARBA00023118"/>
    </source>
</evidence>
<feature type="domain" description="Pycsar effector protein" evidence="9">
    <location>
        <begin position="8"/>
        <end position="171"/>
    </location>
</feature>
<reference evidence="11 12" key="1">
    <citation type="journal article" date="2021" name="PeerJ">
        <title>Analysis of 44 Vibrio anguillarum genomes reveals high genetic diversity.</title>
        <authorList>
            <person name="Hansen M.J."/>
            <person name="Dalsgaard I."/>
        </authorList>
    </citation>
    <scope>NUCLEOTIDE SEQUENCE</scope>
    <source>
        <strain evidence="10 12">040915-1/1B</strain>
        <strain evidence="11">850617-1/1</strain>
    </source>
</reference>
<evidence type="ECO:0000259" key="9">
    <source>
        <dbReference type="Pfam" id="PF18967"/>
    </source>
</evidence>
<evidence type="ECO:0000256" key="8">
    <source>
        <dbReference type="SAM" id="Phobius"/>
    </source>
</evidence>
<feature type="transmembrane region" description="Helical" evidence="8">
    <location>
        <begin position="28"/>
        <end position="48"/>
    </location>
</feature>
<protein>
    <recommendedName>
        <fullName evidence="9">Pycsar effector protein domain-containing protein</fullName>
    </recommendedName>
</protein>
<accession>A0A8I0RTJ9</accession>
<keyword evidence="5 8" id="KW-1133">Transmembrane helix</keyword>
<evidence type="ECO:0000256" key="5">
    <source>
        <dbReference type="ARBA" id="ARBA00022989"/>
    </source>
</evidence>
<evidence type="ECO:0000313" key="10">
    <source>
        <dbReference type="EMBL" id="MBF4375526.1"/>
    </source>
</evidence>
<keyword evidence="2" id="KW-1003">Cell membrane</keyword>